<gene>
    <name evidence="6" type="ORF">V1468_07860</name>
</gene>
<accession>A0ABU7W4N2</accession>
<evidence type="ECO:0000256" key="3">
    <source>
        <dbReference type="SAM" id="Phobius"/>
    </source>
</evidence>
<dbReference type="Pfam" id="PF25954">
    <property type="entry name" value="Beta-barrel_RND_2"/>
    <property type="match status" value="1"/>
</dbReference>
<feature type="domain" description="CzcB-like barrel-sandwich hybrid" evidence="5">
    <location>
        <begin position="76"/>
        <end position="199"/>
    </location>
</feature>
<comment type="similarity">
    <text evidence="1">Belongs to the membrane fusion protein (MFP) (TC 8.A.1) family.</text>
</comment>
<evidence type="ECO:0000259" key="5">
    <source>
        <dbReference type="Pfam" id="PF25973"/>
    </source>
</evidence>
<keyword evidence="2" id="KW-0175">Coiled coil</keyword>
<keyword evidence="3" id="KW-0472">Membrane</keyword>
<protein>
    <submittedName>
        <fullName evidence="6">Efflux RND transporter periplasmic adaptor subunit</fullName>
    </submittedName>
</protein>
<dbReference type="PANTHER" id="PTHR30469">
    <property type="entry name" value="MULTIDRUG RESISTANCE PROTEIN MDTA"/>
    <property type="match status" value="1"/>
</dbReference>
<sequence length="364" mass="39261">MKKLSRNLVIIIITLAALAIIVFVLNKNKSKNEEETAIVAQQNEFVNVEVDTVKYAVINTAHKSNGVFAPLQELQMSAEQSGRVLKVFVKEGDRVSIGQPLALVKADQISVDLEKAKAAYQNAKTNYNRYSEAFKSGGVTKQDVDKAKLDLSNAEAALNQSKISYGDATIKAPINGIINLKTVEPGTVVSPGTSLFEIVNISSLKFKTSISENRIATIKQGDTINIKVSAIPDKTFKGIVSFIAPKADEALSFPVELEVTNTVNTMLKAGMYGSVNFETSSSKKLSINRKAFVGSMSSQQVFVLKPDNTVVLTKVVTGISTENSVEIVNGLSKGDIVVTNGQINLDDGTKVKVMNRANSNNQSK</sequence>
<organism evidence="6 7">
    <name type="scientific">Winogradskyella poriferorum</name>
    <dbReference type="NCBI Taxonomy" id="307627"/>
    <lineage>
        <taxon>Bacteria</taxon>
        <taxon>Pseudomonadati</taxon>
        <taxon>Bacteroidota</taxon>
        <taxon>Flavobacteriia</taxon>
        <taxon>Flavobacteriales</taxon>
        <taxon>Flavobacteriaceae</taxon>
        <taxon>Winogradskyella</taxon>
    </lineage>
</organism>
<name>A0ABU7W4N2_9FLAO</name>
<proteinExistence type="inferred from homology"/>
<reference evidence="6 7" key="1">
    <citation type="submission" date="2024-02" db="EMBL/GenBank/DDBJ databases">
        <title>Winogradskyella poriferorum JCM 12885.</title>
        <authorList>
            <person name="Zhang D.-F."/>
            <person name="Fu Z.-Y."/>
        </authorList>
    </citation>
    <scope>NUCLEOTIDE SEQUENCE [LARGE SCALE GENOMIC DNA]</scope>
    <source>
        <strain evidence="6 7">JCM 12885</strain>
    </source>
</reference>
<feature type="domain" description="CusB-like beta-barrel" evidence="4">
    <location>
        <begin position="209"/>
        <end position="280"/>
    </location>
</feature>
<evidence type="ECO:0000259" key="4">
    <source>
        <dbReference type="Pfam" id="PF25954"/>
    </source>
</evidence>
<dbReference type="Proteomes" id="UP001356704">
    <property type="component" value="Unassembled WGS sequence"/>
</dbReference>
<keyword evidence="7" id="KW-1185">Reference proteome</keyword>
<dbReference type="Pfam" id="PF25973">
    <property type="entry name" value="BSH_CzcB"/>
    <property type="match status" value="1"/>
</dbReference>
<comment type="caution">
    <text evidence="6">The sequence shown here is derived from an EMBL/GenBank/DDBJ whole genome shotgun (WGS) entry which is preliminary data.</text>
</comment>
<dbReference type="InterPro" id="IPR058792">
    <property type="entry name" value="Beta-barrel_RND_2"/>
</dbReference>
<dbReference type="Gene3D" id="2.40.30.170">
    <property type="match status" value="1"/>
</dbReference>
<dbReference type="InterPro" id="IPR058647">
    <property type="entry name" value="BSH_CzcB-like"/>
</dbReference>
<dbReference type="Gene3D" id="1.10.287.470">
    <property type="entry name" value="Helix hairpin bin"/>
    <property type="match status" value="1"/>
</dbReference>
<dbReference type="SUPFAM" id="SSF111369">
    <property type="entry name" value="HlyD-like secretion proteins"/>
    <property type="match status" value="1"/>
</dbReference>
<evidence type="ECO:0000313" key="6">
    <source>
        <dbReference type="EMBL" id="MEF3078914.1"/>
    </source>
</evidence>
<dbReference type="Gene3D" id="2.40.50.100">
    <property type="match status" value="1"/>
</dbReference>
<dbReference type="Gene3D" id="2.40.420.20">
    <property type="match status" value="1"/>
</dbReference>
<keyword evidence="3" id="KW-0812">Transmembrane</keyword>
<feature type="transmembrane region" description="Helical" evidence="3">
    <location>
        <begin position="7"/>
        <end position="25"/>
    </location>
</feature>
<dbReference type="InterPro" id="IPR006143">
    <property type="entry name" value="RND_pump_MFP"/>
</dbReference>
<feature type="coiled-coil region" evidence="2">
    <location>
        <begin position="106"/>
        <end position="164"/>
    </location>
</feature>
<evidence type="ECO:0000313" key="7">
    <source>
        <dbReference type="Proteomes" id="UP001356704"/>
    </source>
</evidence>
<dbReference type="NCBIfam" id="TIGR01730">
    <property type="entry name" value="RND_mfp"/>
    <property type="match status" value="1"/>
</dbReference>
<dbReference type="EMBL" id="JAZHOU010000002">
    <property type="protein sequence ID" value="MEF3078914.1"/>
    <property type="molecule type" value="Genomic_DNA"/>
</dbReference>
<evidence type="ECO:0000256" key="2">
    <source>
        <dbReference type="SAM" id="Coils"/>
    </source>
</evidence>
<evidence type="ECO:0000256" key="1">
    <source>
        <dbReference type="ARBA" id="ARBA00009477"/>
    </source>
</evidence>
<dbReference type="RefSeq" id="WP_331809689.1">
    <property type="nucleotide sequence ID" value="NZ_JAZHOU010000002.1"/>
</dbReference>
<keyword evidence="3" id="KW-1133">Transmembrane helix</keyword>